<evidence type="ECO:0000313" key="2">
    <source>
        <dbReference type="Proteomes" id="UP001501508"/>
    </source>
</evidence>
<comment type="caution">
    <text evidence="1">The sequence shown here is derived from an EMBL/GenBank/DDBJ whole genome shotgun (WGS) entry which is preliminary data.</text>
</comment>
<organism evidence="1 2">
    <name type="scientific">Ravibacter arvi</name>
    <dbReference type="NCBI Taxonomy" id="2051041"/>
    <lineage>
        <taxon>Bacteria</taxon>
        <taxon>Pseudomonadati</taxon>
        <taxon>Bacteroidota</taxon>
        <taxon>Cytophagia</taxon>
        <taxon>Cytophagales</taxon>
        <taxon>Spirosomataceae</taxon>
        <taxon>Ravibacter</taxon>
    </lineage>
</organism>
<dbReference type="EMBL" id="BAABEY010000020">
    <property type="protein sequence ID" value="GAA4439050.1"/>
    <property type="molecule type" value="Genomic_DNA"/>
</dbReference>
<gene>
    <name evidence="1" type="ORF">GCM10023091_20690</name>
</gene>
<name>A0ABP8LWV2_9BACT</name>
<sequence length="74" mass="8434">MLNDLPNLESPKANYYQNMSVLRKTLRDGYTIKDASWLRPNSQLASTLLNPNRTVGQTFLGAERNLLNNKGLWP</sequence>
<dbReference type="Proteomes" id="UP001501508">
    <property type="component" value="Unassembled WGS sequence"/>
</dbReference>
<reference evidence="2" key="1">
    <citation type="journal article" date="2019" name="Int. J. Syst. Evol. Microbiol.">
        <title>The Global Catalogue of Microorganisms (GCM) 10K type strain sequencing project: providing services to taxonomists for standard genome sequencing and annotation.</title>
        <authorList>
            <consortium name="The Broad Institute Genomics Platform"/>
            <consortium name="The Broad Institute Genome Sequencing Center for Infectious Disease"/>
            <person name="Wu L."/>
            <person name="Ma J."/>
        </authorList>
    </citation>
    <scope>NUCLEOTIDE SEQUENCE [LARGE SCALE GENOMIC DNA]</scope>
    <source>
        <strain evidence="2">JCM 31920</strain>
    </source>
</reference>
<evidence type="ECO:0000313" key="1">
    <source>
        <dbReference type="EMBL" id="GAA4439050.1"/>
    </source>
</evidence>
<keyword evidence="2" id="KW-1185">Reference proteome</keyword>
<proteinExistence type="predicted"/>
<protein>
    <submittedName>
        <fullName evidence="1">Uncharacterized protein</fullName>
    </submittedName>
</protein>
<accession>A0ABP8LWV2</accession>